<accession>A0A645G7B3</accession>
<proteinExistence type="predicted"/>
<feature type="compositionally biased region" description="Polar residues" evidence="1">
    <location>
        <begin position="50"/>
        <end position="72"/>
    </location>
</feature>
<name>A0A645G7B3_9ZZZZ</name>
<feature type="region of interest" description="Disordered" evidence="1">
    <location>
        <begin position="50"/>
        <end position="92"/>
    </location>
</feature>
<protein>
    <submittedName>
        <fullName evidence="2">Uncharacterized protein</fullName>
    </submittedName>
</protein>
<gene>
    <name evidence="2" type="ORF">SDC9_169918</name>
</gene>
<reference evidence="2" key="1">
    <citation type="submission" date="2019-08" db="EMBL/GenBank/DDBJ databases">
        <authorList>
            <person name="Kucharzyk K."/>
            <person name="Murdoch R.W."/>
            <person name="Higgins S."/>
            <person name="Loffler F."/>
        </authorList>
    </citation>
    <scope>NUCLEOTIDE SEQUENCE</scope>
</reference>
<comment type="caution">
    <text evidence="2">The sequence shown here is derived from an EMBL/GenBank/DDBJ whole genome shotgun (WGS) entry which is preliminary data.</text>
</comment>
<evidence type="ECO:0000313" key="2">
    <source>
        <dbReference type="EMBL" id="MPN22535.1"/>
    </source>
</evidence>
<evidence type="ECO:0000256" key="1">
    <source>
        <dbReference type="SAM" id="MobiDB-lite"/>
    </source>
</evidence>
<organism evidence="2">
    <name type="scientific">bioreactor metagenome</name>
    <dbReference type="NCBI Taxonomy" id="1076179"/>
    <lineage>
        <taxon>unclassified sequences</taxon>
        <taxon>metagenomes</taxon>
        <taxon>ecological metagenomes</taxon>
    </lineage>
</organism>
<dbReference type="EMBL" id="VSSQ01070788">
    <property type="protein sequence ID" value="MPN22535.1"/>
    <property type="molecule type" value="Genomic_DNA"/>
</dbReference>
<dbReference type="AlphaFoldDB" id="A0A645G7B3"/>
<sequence length="92" mass="9814">MGLGMDIYAVGWPQVQLQLQDSPKLQDQPVELRAGGCTAQLVESHDHLLTGSNGISNRQLDQPSGSGVTLSNPEIVEPQRSSEGVRAYGLDA</sequence>